<comment type="caution">
    <text evidence="1">The sequence shown here is derived from an EMBL/GenBank/DDBJ whole genome shotgun (WGS) entry which is preliminary data.</text>
</comment>
<proteinExistence type="predicted"/>
<sequence length="131" mass="14547">MRVHLYNACALYACAGICVYGECAELEAAFLFPVSFAESFVIEGLCYSLLDSDDTLYVSTNVLMAGPERPAVLKRYFSKHFFEVIIVQCAYVCISKARTVVDDADRGAVLYWWTGPDMSDVCTAGEIDLKK</sequence>
<accession>J9FFI0</accession>
<reference evidence="2" key="1">
    <citation type="submission" date="2012-08" db="EMBL/GenBank/DDBJ databases">
        <title>The Genome Sequence of Wuchereria bancrofti.</title>
        <authorList>
            <person name="Nutman T.B."/>
            <person name="Fink D.L."/>
            <person name="Russ C."/>
            <person name="Young S."/>
            <person name="Zeng Q."/>
            <person name="Koehrsen M."/>
            <person name="Alvarado L."/>
            <person name="Berlin A."/>
            <person name="Chapman S.B."/>
            <person name="Chen Z."/>
            <person name="Freedman E."/>
            <person name="Gellesch M."/>
            <person name="Goldberg J."/>
            <person name="Griggs A."/>
            <person name="Gujja S."/>
            <person name="Heilman E.R."/>
            <person name="Heiman D."/>
            <person name="Hepburn T."/>
            <person name="Howarth C."/>
            <person name="Jen D."/>
            <person name="Larson L."/>
            <person name="Lewis B."/>
            <person name="Mehta T."/>
            <person name="Park D."/>
            <person name="Pearson M."/>
            <person name="Roberts A."/>
            <person name="Saif S."/>
            <person name="Shea T."/>
            <person name="Shenoy N."/>
            <person name="Sisk P."/>
            <person name="Stolte C."/>
            <person name="Sykes S."/>
            <person name="Walk T."/>
            <person name="White J."/>
            <person name="Yandava C."/>
            <person name="Haas B."/>
            <person name="Henn M.R."/>
            <person name="Nusbaum C."/>
            <person name="Birren B."/>
        </authorList>
    </citation>
    <scope>NUCLEOTIDE SEQUENCE [LARGE SCALE GENOMIC DNA]</scope>
    <source>
        <strain evidence="2">NA</strain>
    </source>
</reference>
<evidence type="ECO:0000313" key="2">
    <source>
        <dbReference type="Proteomes" id="UP000004810"/>
    </source>
</evidence>
<dbReference type="AlphaFoldDB" id="J9FFI0"/>
<dbReference type="Proteomes" id="UP000004810">
    <property type="component" value="Unassembled WGS sequence"/>
</dbReference>
<protein>
    <submittedName>
        <fullName evidence="1">Uncharacterized protein</fullName>
    </submittedName>
</protein>
<gene>
    <name evidence="1" type="ORF">WUBG_00692</name>
</gene>
<evidence type="ECO:0000313" key="1">
    <source>
        <dbReference type="EMBL" id="EJW88397.1"/>
    </source>
</evidence>
<organism evidence="1 2">
    <name type="scientific">Wuchereria bancrofti</name>
    <dbReference type="NCBI Taxonomy" id="6293"/>
    <lineage>
        <taxon>Eukaryota</taxon>
        <taxon>Metazoa</taxon>
        <taxon>Ecdysozoa</taxon>
        <taxon>Nematoda</taxon>
        <taxon>Chromadorea</taxon>
        <taxon>Rhabditida</taxon>
        <taxon>Spirurina</taxon>
        <taxon>Spiruromorpha</taxon>
        <taxon>Filarioidea</taxon>
        <taxon>Onchocercidae</taxon>
        <taxon>Wuchereria</taxon>
    </lineage>
</organism>
<dbReference type="EMBL" id="ADBV01000127">
    <property type="protein sequence ID" value="EJW88397.1"/>
    <property type="molecule type" value="Genomic_DNA"/>
</dbReference>
<name>J9FFI0_WUCBA</name>